<gene>
    <name evidence="3" type="ORF">GCM10007971_18170</name>
</gene>
<evidence type="ECO:0000313" key="3">
    <source>
        <dbReference type="EMBL" id="GGN57314.1"/>
    </source>
</evidence>
<name>A0A917XXF0_9BACI</name>
<evidence type="ECO:0000256" key="1">
    <source>
        <dbReference type="ARBA" id="ARBA00022747"/>
    </source>
</evidence>
<comment type="caution">
    <text evidence="3">The sequence shown here is derived from an EMBL/GenBank/DDBJ whole genome shotgun (WGS) entry which is preliminary data.</text>
</comment>
<evidence type="ECO:0008006" key="5">
    <source>
        <dbReference type="Google" id="ProtNLM"/>
    </source>
</evidence>
<organism evidence="3 4">
    <name type="scientific">Oceanobacillus indicireducens</name>
    <dbReference type="NCBI Taxonomy" id="1004261"/>
    <lineage>
        <taxon>Bacteria</taxon>
        <taxon>Bacillati</taxon>
        <taxon>Bacillota</taxon>
        <taxon>Bacilli</taxon>
        <taxon>Bacillales</taxon>
        <taxon>Bacillaceae</taxon>
        <taxon>Oceanobacillus</taxon>
    </lineage>
</organism>
<protein>
    <recommendedName>
        <fullName evidence="5">Type I restriction modification DNA specificity domain-containing protein</fullName>
    </recommendedName>
</protein>
<evidence type="ECO:0000256" key="2">
    <source>
        <dbReference type="ARBA" id="ARBA00023125"/>
    </source>
</evidence>
<dbReference type="AlphaFoldDB" id="A0A917XXF0"/>
<dbReference type="GO" id="GO:0009307">
    <property type="term" value="P:DNA restriction-modification system"/>
    <property type="evidence" value="ECO:0007669"/>
    <property type="project" value="UniProtKB-KW"/>
</dbReference>
<proteinExistence type="predicted"/>
<keyword evidence="2" id="KW-0238">DNA-binding</keyword>
<accession>A0A917XXF0</accession>
<dbReference type="RefSeq" id="WP_188856891.1">
    <property type="nucleotide sequence ID" value="NZ_BMOS01000010.1"/>
</dbReference>
<reference evidence="3" key="2">
    <citation type="submission" date="2020-09" db="EMBL/GenBank/DDBJ databases">
        <authorList>
            <person name="Sun Q."/>
            <person name="Ohkuma M."/>
        </authorList>
    </citation>
    <scope>NUCLEOTIDE SEQUENCE</scope>
    <source>
        <strain evidence="3">JCM 17251</strain>
    </source>
</reference>
<dbReference type="Gene3D" id="3.90.220.20">
    <property type="entry name" value="DNA methylase specificity domains"/>
    <property type="match status" value="1"/>
</dbReference>
<dbReference type="InterPro" id="IPR044946">
    <property type="entry name" value="Restrct_endonuc_typeI_TRD_sf"/>
</dbReference>
<keyword evidence="1" id="KW-0680">Restriction system</keyword>
<dbReference type="SUPFAM" id="SSF116734">
    <property type="entry name" value="DNA methylase specificity domain"/>
    <property type="match status" value="1"/>
</dbReference>
<sequence length="89" mass="9829">MEQITKCNGIDFWRDLKSDSYSDSSKEGTPYITGASNFKEGTVNTVRTTQKPSVFSRNGDILISVKGTIGELAINPYDVSHIARQVMVI</sequence>
<dbReference type="EMBL" id="BMOS01000010">
    <property type="protein sequence ID" value="GGN57314.1"/>
    <property type="molecule type" value="Genomic_DNA"/>
</dbReference>
<dbReference type="Proteomes" id="UP000624041">
    <property type="component" value="Unassembled WGS sequence"/>
</dbReference>
<keyword evidence="4" id="KW-1185">Reference proteome</keyword>
<dbReference type="GO" id="GO:0003677">
    <property type="term" value="F:DNA binding"/>
    <property type="evidence" value="ECO:0007669"/>
    <property type="project" value="UniProtKB-KW"/>
</dbReference>
<reference evidence="3" key="1">
    <citation type="journal article" date="2014" name="Int. J. Syst. Evol. Microbiol.">
        <title>Complete genome sequence of Corynebacterium casei LMG S-19264T (=DSM 44701T), isolated from a smear-ripened cheese.</title>
        <authorList>
            <consortium name="US DOE Joint Genome Institute (JGI-PGF)"/>
            <person name="Walter F."/>
            <person name="Albersmeier A."/>
            <person name="Kalinowski J."/>
            <person name="Ruckert C."/>
        </authorList>
    </citation>
    <scope>NUCLEOTIDE SEQUENCE</scope>
    <source>
        <strain evidence="3">JCM 17251</strain>
    </source>
</reference>
<evidence type="ECO:0000313" key="4">
    <source>
        <dbReference type="Proteomes" id="UP000624041"/>
    </source>
</evidence>